<sequence>MTRFTELMSGQTLLPLIQADSVDQGVNIAKAMAAAGLGLVEVVLRTDASLATIRAIKEAVPSLKVGAGTVINAEILQQALDAGVDFIVTPAVSPLLLESLKQCSVPVVPGVSNTADILLALEAGFTEQKLFPASLSGGAPFLKAVSTVFQSVTFCPTGGVNAQNKHEYLALDNVIAVGGTWVAPKEWVEQENWQAITDACVEANKV</sequence>
<dbReference type="Gene3D" id="3.20.20.70">
    <property type="entry name" value="Aldolase class I"/>
    <property type="match status" value="1"/>
</dbReference>
<dbReference type="EC" id="4.1.2.14" evidence="6"/>
<dbReference type="NCBIfam" id="TIGR01182">
    <property type="entry name" value="eda"/>
    <property type="match status" value="1"/>
</dbReference>
<dbReference type="GO" id="GO:0008700">
    <property type="term" value="F:(R,S)-4-hydroxy-2-oxoglutarate aldolase activity"/>
    <property type="evidence" value="ECO:0007669"/>
    <property type="project" value="UniProtKB-EC"/>
</dbReference>
<reference evidence="6 7" key="1">
    <citation type="submission" date="2015-08" db="EMBL/GenBank/DDBJ databases">
        <title>Draft Genome Sequence of Pseudoalteromonas porphyrae UCD-SED14.</title>
        <authorList>
            <person name="Coil D.A."/>
            <person name="Jospin G."/>
            <person name="Lee R.D."/>
            <person name="Eisen J.A."/>
        </authorList>
    </citation>
    <scope>NUCLEOTIDE SEQUENCE [LARGE SCALE GENOMIC DNA]</scope>
    <source>
        <strain evidence="6 7">UCD-SED14</strain>
    </source>
</reference>
<dbReference type="OrthoDB" id="9805177at2"/>
<protein>
    <submittedName>
        <fullName evidence="6">Keto-deoxy-phosphogluconate aldolase</fullName>
        <ecNumber evidence="6">4.1.2.14</ecNumber>
        <ecNumber evidence="6">4.1.3.16</ecNumber>
    </submittedName>
</protein>
<accession>A0A0N1MVN8</accession>
<evidence type="ECO:0000256" key="1">
    <source>
        <dbReference type="ARBA" id="ARBA00004761"/>
    </source>
</evidence>
<dbReference type="PANTHER" id="PTHR30246">
    <property type="entry name" value="2-KETO-3-DEOXY-6-PHOSPHOGLUCONATE ALDOLASE"/>
    <property type="match status" value="1"/>
</dbReference>
<dbReference type="Proteomes" id="UP000037848">
    <property type="component" value="Unassembled WGS sequence"/>
</dbReference>
<keyword evidence="5" id="KW-0119">Carbohydrate metabolism</keyword>
<dbReference type="AlphaFoldDB" id="A0A0N1MVN8"/>
<comment type="pathway">
    <text evidence="1">Carbohydrate acid metabolism.</text>
</comment>
<proteinExistence type="inferred from homology"/>
<dbReference type="PANTHER" id="PTHR30246:SF1">
    <property type="entry name" value="2-DEHYDRO-3-DEOXY-6-PHOSPHOGALACTONATE ALDOLASE-RELATED"/>
    <property type="match status" value="1"/>
</dbReference>
<evidence type="ECO:0000256" key="4">
    <source>
        <dbReference type="ARBA" id="ARBA00023239"/>
    </source>
</evidence>
<evidence type="ECO:0000256" key="2">
    <source>
        <dbReference type="ARBA" id="ARBA00006906"/>
    </source>
</evidence>
<evidence type="ECO:0000256" key="5">
    <source>
        <dbReference type="ARBA" id="ARBA00023277"/>
    </source>
</evidence>
<dbReference type="SUPFAM" id="SSF51569">
    <property type="entry name" value="Aldolase"/>
    <property type="match status" value="1"/>
</dbReference>
<dbReference type="EC" id="4.1.3.16" evidence="6"/>
<gene>
    <name evidence="6" type="ORF">ADS77_00555</name>
</gene>
<name>A0A0N1MVN8_9GAMM</name>
<keyword evidence="7" id="KW-1185">Reference proteome</keyword>
<dbReference type="RefSeq" id="WP_054204092.1">
    <property type="nucleotide sequence ID" value="NZ_LHPH01000001.1"/>
</dbReference>
<comment type="similarity">
    <text evidence="2">Belongs to the KHG/KDPG aldolase family.</text>
</comment>
<dbReference type="EMBL" id="LHPH01000001">
    <property type="protein sequence ID" value="KPH65460.1"/>
    <property type="molecule type" value="Genomic_DNA"/>
</dbReference>
<dbReference type="GO" id="GO:0008675">
    <property type="term" value="F:2-dehydro-3-deoxy-phosphogluconate aldolase activity"/>
    <property type="evidence" value="ECO:0007669"/>
    <property type="project" value="UniProtKB-EC"/>
</dbReference>
<dbReference type="InterPro" id="IPR013785">
    <property type="entry name" value="Aldolase_TIM"/>
</dbReference>
<evidence type="ECO:0000313" key="6">
    <source>
        <dbReference type="EMBL" id="KPH65460.1"/>
    </source>
</evidence>
<evidence type="ECO:0000313" key="7">
    <source>
        <dbReference type="Proteomes" id="UP000037848"/>
    </source>
</evidence>
<organism evidence="6 7">
    <name type="scientific">Pseudoalteromonas porphyrae</name>
    <dbReference type="NCBI Taxonomy" id="187330"/>
    <lineage>
        <taxon>Bacteria</taxon>
        <taxon>Pseudomonadati</taxon>
        <taxon>Pseudomonadota</taxon>
        <taxon>Gammaproteobacteria</taxon>
        <taxon>Alteromonadales</taxon>
        <taxon>Pseudoalteromonadaceae</taxon>
        <taxon>Pseudoalteromonas</taxon>
    </lineage>
</organism>
<evidence type="ECO:0000256" key="3">
    <source>
        <dbReference type="ARBA" id="ARBA00011233"/>
    </source>
</evidence>
<dbReference type="InterPro" id="IPR000887">
    <property type="entry name" value="Aldlse_KDPG_KHG"/>
</dbReference>
<dbReference type="Pfam" id="PF01081">
    <property type="entry name" value="Aldolase"/>
    <property type="match status" value="1"/>
</dbReference>
<dbReference type="CDD" id="cd00452">
    <property type="entry name" value="KDPG_aldolase"/>
    <property type="match status" value="1"/>
</dbReference>
<comment type="subunit">
    <text evidence="3">Homotrimer.</text>
</comment>
<comment type="caution">
    <text evidence="6">The sequence shown here is derived from an EMBL/GenBank/DDBJ whole genome shotgun (WGS) entry which is preliminary data.</text>
</comment>
<keyword evidence="4 6" id="KW-0456">Lyase</keyword>
<dbReference type="PATRIC" id="fig|187330.3.peg.117"/>
<dbReference type="STRING" id="187330.AMS58_05835"/>